<feature type="compositionally biased region" description="Polar residues" evidence="1">
    <location>
        <begin position="169"/>
        <end position="178"/>
    </location>
</feature>
<gene>
    <name evidence="2" type="ORF">PLEPLA_LOCUS17065</name>
</gene>
<name>A0A9N7YF06_PLEPL</name>
<comment type="caution">
    <text evidence="2">The sequence shown here is derived from an EMBL/GenBank/DDBJ whole genome shotgun (WGS) entry which is preliminary data.</text>
</comment>
<dbReference type="Proteomes" id="UP001153269">
    <property type="component" value="Unassembled WGS sequence"/>
</dbReference>
<feature type="region of interest" description="Disordered" evidence="1">
    <location>
        <begin position="142"/>
        <end position="196"/>
    </location>
</feature>
<feature type="compositionally biased region" description="Basic and acidic residues" evidence="1">
    <location>
        <begin position="23"/>
        <end position="37"/>
    </location>
</feature>
<accession>A0A9N7YF06</accession>
<feature type="region of interest" description="Disordered" evidence="1">
    <location>
        <begin position="1"/>
        <end position="49"/>
    </location>
</feature>
<dbReference type="EMBL" id="CADEAL010001112">
    <property type="protein sequence ID" value="CAB1429090.1"/>
    <property type="molecule type" value="Genomic_DNA"/>
</dbReference>
<evidence type="ECO:0000313" key="2">
    <source>
        <dbReference type="EMBL" id="CAB1429090.1"/>
    </source>
</evidence>
<dbReference type="AlphaFoldDB" id="A0A9N7YF06"/>
<feature type="compositionally biased region" description="Pro residues" evidence="1">
    <location>
        <begin position="83"/>
        <end position="102"/>
    </location>
</feature>
<sequence length="196" mass="20594">MRLDPAVPPRKTALEGRKKRRRGGGEARDEREEENTHTEAVGASLAPNMAEDGRISLLLPDIKVGLPPPPPCPNIALPPSLLPSFPPSLLPSFPPSLPPSSPPSSFVSVYEGQANGLLSGDHSGTAAAPPPLVRAVQRSECRLVGGGNPPAVGGTRVSQTDVDEEVSVGRSQRQNLHGDSSGDARGAREGEWINWS</sequence>
<organism evidence="2 3">
    <name type="scientific">Pleuronectes platessa</name>
    <name type="common">European plaice</name>
    <dbReference type="NCBI Taxonomy" id="8262"/>
    <lineage>
        <taxon>Eukaryota</taxon>
        <taxon>Metazoa</taxon>
        <taxon>Chordata</taxon>
        <taxon>Craniata</taxon>
        <taxon>Vertebrata</taxon>
        <taxon>Euteleostomi</taxon>
        <taxon>Actinopterygii</taxon>
        <taxon>Neopterygii</taxon>
        <taxon>Teleostei</taxon>
        <taxon>Neoteleostei</taxon>
        <taxon>Acanthomorphata</taxon>
        <taxon>Carangaria</taxon>
        <taxon>Pleuronectiformes</taxon>
        <taxon>Pleuronectoidei</taxon>
        <taxon>Pleuronectidae</taxon>
        <taxon>Pleuronectes</taxon>
    </lineage>
</organism>
<feature type="compositionally biased region" description="Basic and acidic residues" evidence="1">
    <location>
        <begin position="180"/>
        <end position="196"/>
    </location>
</feature>
<keyword evidence="3" id="KW-1185">Reference proteome</keyword>
<evidence type="ECO:0000256" key="1">
    <source>
        <dbReference type="SAM" id="MobiDB-lite"/>
    </source>
</evidence>
<reference evidence="2" key="1">
    <citation type="submission" date="2020-03" db="EMBL/GenBank/DDBJ databases">
        <authorList>
            <person name="Weist P."/>
        </authorList>
    </citation>
    <scope>NUCLEOTIDE SEQUENCE</scope>
</reference>
<protein>
    <submittedName>
        <fullName evidence="2">Uncharacterized protein</fullName>
    </submittedName>
</protein>
<proteinExistence type="predicted"/>
<feature type="region of interest" description="Disordered" evidence="1">
    <location>
        <begin position="83"/>
        <end position="108"/>
    </location>
</feature>
<evidence type="ECO:0000313" key="3">
    <source>
        <dbReference type="Proteomes" id="UP001153269"/>
    </source>
</evidence>